<evidence type="ECO:0000313" key="1">
    <source>
        <dbReference type="EMBL" id="KAK8198691.1"/>
    </source>
</evidence>
<keyword evidence="2" id="KW-1185">Reference proteome</keyword>
<sequence>MSDPFADGKQGSNPFDSDAESHTKPEAKAAAAAVVPLHMQNGANEEVDSMDPEKAFFPYLDDRLGAPDASRQGYTFPMYWDEKEPDDDMHMPMFDDDVRLKPKLKDHFNRQNIVSTFGLIFMILGLFTIFIVLPVLSSTGLNILDYTYDTPLDQMGGGNQTTWATVNNRTYALMTGIRTGLIDPDTPEDAMTRTALDGSELKLVFSDEFNAQNRTFYPGDDPYFFGLDGWYGATQDLEWYDPDAISTWDGTLQLQLDAFPNHGLQFRSGMLNSWNQMCFKGGVFEVSVSLPGPGGVHGLWPGVWSMGNLGRPGYLATTDGMWPYTYNECDVGITPNQSMNDGTSKLPGQRLTSCGCEGSDHPTPGTGRGAPEIDIIEVSGDWGGKGLAVATQSFQVAPFDVWWYPNYEFMETPNYQISMVNTYTGGPYQQAVSTTTMLNNSWYDGELYQKYAYEYTPGSDEDSGIAWYVGEDISMRFDARALAPNGNIGQRLISEEPMSIVMNLGISENWVDINWAALKFPTIMRIDYVRIYQPEGEEMITCDPPGYETTEYIKNHPEAYNNYNYTRLQDDGSPANSRQFPPADVGLRLPEAGTKQVHMLRPDPKPPRTPRQGVSVSNSANSVDICNTLCDASPVTLRFLSQSSHEFTMGLIGKTSHVESGDRQQPATSNPVPGPEDHRRLADKLKHPFPELREKLKDTHIYDAKVAAIHLKHRVGKFENLINPNHRHDEEHEKETDRKRSTIGESHRFESFAPKREGNKIKWYIDGRDYFWAVSVALERAKESIYIADWWLSPELFLRRPPYLNQEWRLDQVLKRAAERGVKVYVIVYKEVAQALTCNSAHTKHALQGLCPKGSPGEGNIRIMRHPDHNVFENAGDMTFYWAHHEKFIVIDYDMAFIGGLDLCFGRWDTKQHPLADVHPSGVEDEVFPGQDFNNNRIMDFQSVEDWKSNELSKADYGRMPWHDVAMGVVGPSVYDIAEHFVLRWNFCKRDKYKRDDRFDWLTLEGREGEDEDLVGVQRPKHPVGEYIHHPLSPLSGKTGRPGHDNRQGTVTAQIVRSSADWSSGILTEHSIQNAYCEVIRNADHFVYIENQFFITATGEEQSPIHNQIGRAIVDAVVRASKENRKFRVIIVIPAIPGFAGDLRDDAAAGTRAIMDYQYKSINRGEHSIFGQIKKEGVDPTKHIFVFNLRSYDRLNKTPALKKQEEKSGVSYQEVQRQQAEQVMGEQVHGVKDSDGSSSEGDINDSGDEEMEKNVDKKRQFEAKREDAGLKKEEIPSKDSIAEDAMLGNSKPSAEKWDTGDLDSERENFVQEELYIHGKVLIVDDRVALCGSSNINDRSQLGFHDSELTIVMEDTNELDSLMDGQQYKAAHHAATLRRMLWREHLGLLPAQPLNADKDPNAQPPQDSDNEWNAGDEWDKFVTDPMSDELWEMWTTRATTNTEVFRHVFHADPDDHIRNFDDYQEFLPRKGMKQGHIYDPYMPPEDLRRSLDKIKGHLVWMPLHFLEDAEMAEKGMQVNAYTESIYT</sequence>
<dbReference type="EMBL" id="JAMKPW020000040">
    <property type="protein sequence ID" value="KAK8198691.1"/>
    <property type="molecule type" value="Genomic_DNA"/>
</dbReference>
<dbReference type="Proteomes" id="UP001320706">
    <property type="component" value="Unassembled WGS sequence"/>
</dbReference>
<reference evidence="1" key="1">
    <citation type="submission" date="2024-02" db="EMBL/GenBank/DDBJ databases">
        <title>Metagenome Assembled Genome of Zalaria obscura JY119.</title>
        <authorList>
            <person name="Vighnesh L."/>
            <person name="Jagadeeshwari U."/>
            <person name="Venkata Ramana C."/>
            <person name="Sasikala C."/>
        </authorList>
    </citation>
    <scope>NUCLEOTIDE SEQUENCE</scope>
    <source>
        <strain evidence="1">JY119</strain>
    </source>
</reference>
<protein>
    <submittedName>
        <fullName evidence="1">Uncharacterized protein</fullName>
    </submittedName>
</protein>
<evidence type="ECO:0000313" key="2">
    <source>
        <dbReference type="Proteomes" id="UP001320706"/>
    </source>
</evidence>
<comment type="caution">
    <text evidence="1">The sequence shown here is derived from an EMBL/GenBank/DDBJ whole genome shotgun (WGS) entry which is preliminary data.</text>
</comment>
<gene>
    <name evidence="1" type="ORF">M8818_006558</name>
</gene>
<accession>A0ACC3S806</accession>
<proteinExistence type="predicted"/>
<name>A0ACC3S806_9PEZI</name>
<organism evidence="1 2">
    <name type="scientific">Zalaria obscura</name>
    <dbReference type="NCBI Taxonomy" id="2024903"/>
    <lineage>
        <taxon>Eukaryota</taxon>
        <taxon>Fungi</taxon>
        <taxon>Dikarya</taxon>
        <taxon>Ascomycota</taxon>
        <taxon>Pezizomycotina</taxon>
        <taxon>Dothideomycetes</taxon>
        <taxon>Dothideomycetidae</taxon>
        <taxon>Dothideales</taxon>
        <taxon>Zalariaceae</taxon>
        <taxon>Zalaria</taxon>
    </lineage>
</organism>